<dbReference type="InterPro" id="IPR018496">
    <property type="entry name" value="PsdUridine_synth_RsuA/RluB_CS"/>
</dbReference>
<evidence type="ECO:0000256" key="5">
    <source>
        <dbReference type="RuleBase" id="RU003887"/>
    </source>
</evidence>
<dbReference type="PROSITE" id="PS01149">
    <property type="entry name" value="PSI_RSU"/>
    <property type="match status" value="1"/>
</dbReference>
<name>A0A974BJL8_SEDHY</name>
<dbReference type="Proteomes" id="UP000611629">
    <property type="component" value="Unassembled WGS sequence"/>
</dbReference>
<reference evidence="7" key="1">
    <citation type="submission" date="2020-07" db="EMBL/GenBank/DDBJ databases">
        <title>Genomic analysis of a strain of Sedimentibacter Hydroxybenzoicus DSM7310.</title>
        <authorList>
            <person name="Ma S."/>
        </authorList>
    </citation>
    <scope>NUCLEOTIDE SEQUENCE</scope>
    <source>
        <strain evidence="7">DSM 7310</strain>
    </source>
</reference>
<evidence type="ECO:0000256" key="3">
    <source>
        <dbReference type="ARBA" id="ARBA00023235"/>
    </source>
</evidence>
<keyword evidence="8" id="KW-1185">Reference proteome</keyword>
<dbReference type="Pfam" id="PF01479">
    <property type="entry name" value="S4"/>
    <property type="match status" value="1"/>
</dbReference>
<protein>
    <recommendedName>
        <fullName evidence="5">Pseudouridine synthase</fullName>
        <ecNumber evidence="5">5.4.99.-</ecNumber>
    </recommendedName>
</protein>
<dbReference type="InterPro" id="IPR000748">
    <property type="entry name" value="PsdUridine_synth_RsuA/RluB/E/F"/>
</dbReference>
<evidence type="ECO:0000256" key="4">
    <source>
        <dbReference type="PROSITE-ProRule" id="PRU00182"/>
    </source>
</evidence>
<dbReference type="InterPro" id="IPR042092">
    <property type="entry name" value="PsdUridine_s_RsuA/RluB/E/F_cat"/>
</dbReference>
<dbReference type="EMBL" id="JACBNQ010000010">
    <property type="protein sequence ID" value="NYB74475.1"/>
    <property type="molecule type" value="Genomic_DNA"/>
</dbReference>
<dbReference type="GO" id="GO:0003723">
    <property type="term" value="F:RNA binding"/>
    <property type="evidence" value="ECO:0007669"/>
    <property type="project" value="UniProtKB-KW"/>
</dbReference>
<dbReference type="AlphaFoldDB" id="A0A974BJL8"/>
<dbReference type="Pfam" id="PF00849">
    <property type="entry name" value="PseudoU_synth_2"/>
    <property type="match status" value="1"/>
</dbReference>
<dbReference type="EC" id="5.4.99.-" evidence="5"/>
<evidence type="ECO:0000256" key="2">
    <source>
        <dbReference type="ARBA" id="ARBA00022884"/>
    </source>
</evidence>
<dbReference type="SUPFAM" id="SSF55174">
    <property type="entry name" value="Alpha-L RNA-binding motif"/>
    <property type="match status" value="1"/>
</dbReference>
<dbReference type="Gene3D" id="3.10.290.10">
    <property type="entry name" value="RNA-binding S4 domain"/>
    <property type="match status" value="1"/>
</dbReference>
<dbReference type="InterPro" id="IPR020103">
    <property type="entry name" value="PsdUridine_synth_cat_dom_sf"/>
</dbReference>
<organism evidence="7 8">
    <name type="scientific">Sedimentibacter hydroxybenzoicus DSM 7310</name>
    <dbReference type="NCBI Taxonomy" id="1123245"/>
    <lineage>
        <taxon>Bacteria</taxon>
        <taxon>Bacillati</taxon>
        <taxon>Bacillota</taxon>
        <taxon>Tissierellia</taxon>
        <taxon>Sedimentibacter</taxon>
    </lineage>
</organism>
<dbReference type="InterPro" id="IPR050343">
    <property type="entry name" value="RsuA_PseudoU_synthase"/>
</dbReference>
<feature type="domain" description="RNA-binding S4" evidence="6">
    <location>
        <begin position="1"/>
        <end position="59"/>
    </location>
</feature>
<dbReference type="InterPro" id="IPR020094">
    <property type="entry name" value="TruA/RsuA/RluB/E/F_N"/>
</dbReference>
<comment type="similarity">
    <text evidence="1 5">Belongs to the pseudouridine synthase RsuA family.</text>
</comment>
<dbReference type="PANTHER" id="PTHR47683:SF4">
    <property type="entry name" value="PSEUDOURIDINE SYNTHASE"/>
    <property type="match status" value="1"/>
</dbReference>
<evidence type="ECO:0000313" key="7">
    <source>
        <dbReference type="EMBL" id="NYB74475.1"/>
    </source>
</evidence>
<proteinExistence type="inferred from homology"/>
<keyword evidence="3 5" id="KW-0413">Isomerase</keyword>
<gene>
    <name evidence="7" type="ORF">HZF24_10040</name>
</gene>
<dbReference type="SMART" id="SM00363">
    <property type="entry name" value="S4"/>
    <property type="match status" value="1"/>
</dbReference>
<accession>A0A974BJL8</accession>
<evidence type="ECO:0000259" key="6">
    <source>
        <dbReference type="SMART" id="SM00363"/>
    </source>
</evidence>
<dbReference type="RefSeq" id="WP_179238263.1">
    <property type="nucleotide sequence ID" value="NZ_JACBNQ010000010.1"/>
</dbReference>
<comment type="caution">
    <text evidence="7">The sequence shown here is derived from an EMBL/GenBank/DDBJ whole genome shotgun (WGS) entry which is preliminary data.</text>
</comment>
<dbReference type="InterPro" id="IPR036986">
    <property type="entry name" value="S4_RNA-bd_sf"/>
</dbReference>
<dbReference type="InterPro" id="IPR006145">
    <property type="entry name" value="PsdUridine_synth_RsuA/RluA"/>
</dbReference>
<dbReference type="Gene3D" id="3.30.70.580">
    <property type="entry name" value="Pseudouridine synthase I, catalytic domain, N-terminal subdomain"/>
    <property type="match status" value="1"/>
</dbReference>
<dbReference type="Gene3D" id="3.30.70.1560">
    <property type="entry name" value="Alpha-L RNA-binding motif"/>
    <property type="match status" value="1"/>
</dbReference>
<dbReference type="InterPro" id="IPR002942">
    <property type="entry name" value="S4_RNA-bd"/>
</dbReference>
<dbReference type="GO" id="GO:0005829">
    <property type="term" value="C:cytosol"/>
    <property type="evidence" value="ECO:0007669"/>
    <property type="project" value="UniProtKB-ARBA"/>
</dbReference>
<dbReference type="FunFam" id="3.30.70.1560:FF:000001">
    <property type="entry name" value="Pseudouridine synthase"/>
    <property type="match status" value="1"/>
</dbReference>
<dbReference type="CDD" id="cd00165">
    <property type="entry name" value="S4"/>
    <property type="match status" value="1"/>
</dbReference>
<dbReference type="SUPFAM" id="SSF55120">
    <property type="entry name" value="Pseudouridine synthase"/>
    <property type="match status" value="1"/>
</dbReference>
<evidence type="ECO:0000313" key="8">
    <source>
        <dbReference type="Proteomes" id="UP000611629"/>
    </source>
</evidence>
<dbReference type="PROSITE" id="PS50889">
    <property type="entry name" value="S4"/>
    <property type="match status" value="1"/>
</dbReference>
<dbReference type="NCBIfam" id="TIGR00093">
    <property type="entry name" value="pseudouridine synthase"/>
    <property type="match status" value="1"/>
</dbReference>
<evidence type="ECO:0000256" key="1">
    <source>
        <dbReference type="ARBA" id="ARBA00008348"/>
    </source>
</evidence>
<dbReference type="GO" id="GO:0120159">
    <property type="term" value="F:rRNA pseudouridine synthase activity"/>
    <property type="evidence" value="ECO:0007669"/>
    <property type="project" value="UniProtKB-ARBA"/>
</dbReference>
<dbReference type="PANTHER" id="PTHR47683">
    <property type="entry name" value="PSEUDOURIDINE SYNTHASE FAMILY PROTEIN-RELATED"/>
    <property type="match status" value="1"/>
</dbReference>
<keyword evidence="2 4" id="KW-0694">RNA-binding</keyword>
<sequence>MRIDKFLSNIGIGSRKQIKQDAKKGHIKINDEVIKDSSKIVDTDTDQVKYKNEIVKYVQYIYLMMNKPSGVVSATEDNFDKTVIDLLNEDDKAYNPFPVGRLDKDTEGLLLITNDGQLAHDLLSPRKHVDKTYYAEVEEEITEKDVKAFAEGVILTNENYKTLPAKLQIIESGYPSLCYVTIKEGKFHQVKRMFNAVSNEVIYLKRLSMGPLKLDEGLQSGEYRHLTDDEVEQLKKRDSSLRSV</sequence>
<dbReference type="GO" id="GO:0000455">
    <property type="term" value="P:enzyme-directed rRNA pseudouridine synthesis"/>
    <property type="evidence" value="ECO:0007669"/>
    <property type="project" value="UniProtKB-ARBA"/>
</dbReference>
<dbReference type="CDD" id="cd02553">
    <property type="entry name" value="PseudoU_synth_RsuA"/>
    <property type="match status" value="1"/>
</dbReference>